<dbReference type="FunFam" id="1.20.1250.20:FF:000218">
    <property type="entry name" value="facilitated trehalose transporter Tret1"/>
    <property type="match status" value="1"/>
</dbReference>
<organism evidence="10">
    <name type="scientific">Sipha flava</name>
    <name type="common">yellow sugarcane aphid</name>
    <dbReference type="NCBI Taxonomy" id="143950"/>
    <lineage>
        <taxon>Eukaryota</taxon>
        <taxon>Metazoa</taxon>
        <taxon>Ecdysozoa</taxon>
        <taxon>Arthropoda</taxon>
        <taxon>Hexapoda</taxon>
        <taxon>Insecta</taxon>
        <taxon>Pterygota</taxon>
        <taxon>Neoptera</taxon>
        <taxon>Paraneoptera</taxon>
        <taxon>Hemiptera</taxon>
        <taxon>Sternorrhyncha</taxon>
        <taxon>Aphidomorpha</taxon>
        <taxon>Aphidoidea</taxon>
        <taxon>Aphididae</taxon>
        <taxon>Sipha</taxon>
    </lineage>
</organism>
<dbReference type="PANTHER" id="PTHR48021">
    <property type="match status" value="1"/>
</dbReference>
<feature type="transmembrane region" description="Helical" evidence="8">
    <location>
        <begin position="12"/>
        <end position="34"/>
    </location>
</feature>
<keyword evidence="2" id="KW-0813">Transport</keyword>
<feature type="transmembrane region" description="Helical" evidence="8">
    <location>
        <begin position="108"/>
        <end position="130"/>
    </location>
</feature>
<keyword evidence="4" id="KW-0762">Sugar transport</keyword>
<sequence length="481" mass="52422">MGRFQLSGSSRQIAACIIASLPTFMAGMVLAWPSPVIEYMSTGRVPVLLTPKQMSWMVACIDLGDFVMAVPAGLLMDRMGRKFIVNMSPPLMFTGWMFLLYGRQAWCLYLARLLQGAAVSIGFVVSPAYIGEMASNQIRGKMCLLVQLSYALGLLFSYVGGWLLNGYAALIIASTCVTVAFAVLLLWLPESPYYLMLDGRPKDAAECLWSLRSYAADDLQSELVDVQKSLMNTRCGKGTVKDLLTRDRRPFAIVATLAALQMMSGASVLEVYAGSVLSGSHMSETACAVILGLVIVGATVPFALTVDRYGRRPLMIISCFGTAACHVAVTVCLTLRTGDNDNWLPLFGSVAGVQFFINIGILPLLGIVQCEYFPSDTRAKADAAVLLIITFLSTVMITTYQVVDDIFGVAVNFAVYAVVSFAGGVFCYVVMPETKGKSFADIQTDFHRRDHQFAREKRRSSGTADNRAVGYVSSRCDYQQI</sequence>
<proteinExistence type="predicted"/>
<keyword evidence="3" id="KW-1003">Cell membrane</keyword>
<dbReference type="InterPro" id="IPR050549">
    <property type="entry name" value="MFS_Trehalose_Transporter"/>
</dbReference>
<keyword evidence="5 8" id="KW-0812">Transmembrane</keyword>
<evidence type="ECO:0000256" key="8">
    <source>
        <dbReference type="SAM" id="Phobius"/>
    </source>
</evidence>
<evidence type="ECO:0000256" key="3">
    <source>
        <dbReference type="ARBA" id="ARBA00022475"/>
    </source>
</evidence>
<dbReference type="InterPro" id="IPR036259">
    <property type="entry name" value="MFS_trans_sf"/>
</dbReference>
<feature type="transmembrane region" description="Helical" evidence="8">
    <location>
        <begin position="406"/>
        <end position="430"/>
    </location>
</feature>
<dbReference type="AlphaFoldDB" id="A0A2S2QNP3"/>
<dbReference type="Pfam" id="PF00083">
    <property type="entry name" value="Sugar_tr"/>
    <property type="match status" value="1"/>
</dbReference>
<dbReference type="Gene3D" id="1.20.1250.20">
    <property type="entry name" value="MFS general substrate transporter like domains"/>
    <property type="match status" value="1"/>
</dbReference>
<evidence type="ECO:0000256" key="4">
    <source>
        <dbReference type="ARBA" id="ARBA00022597"/>
    </source>
</evidence>
<keyword evidence="11" id="KW-1185">Reference proteome</keyword>
<feature type="transmembrane region" description="Helical" evidence="8">
    <location>
        <begin position="251"/>
        <end position="273"/>
    </location>
</feature>
<evidence type="ECO:0000313" key="11">
    <source>
        <dbReference type="Proteomes" id="UP000694846"/>
    </source>
</evidence>
<evidence type="ECO:0000259" key="9">
    <source>
        <dbReference type="PROSITE" id="PS50850"/>
    </source>
</evidence>
<name>A0A2S2QNP3_9HEMI</name>
<evidence type="ECO:0000256" key="1">
    <source>
        <dbReference type="ARBA" id="ARBA00004651"/>
    </source>
</evidence>
<dbReference type="InterPro" id="IPR005829">
    <property type="entry name" value="Sugar_transporter_CS"/>
</dbReference>
<dbReference type="SUPFAM" id="SSF103473">
    <property type="entry name" value="MFS general substrate transporter"/>
    <property type="match status" value="1"/>
</dbReference>
<dbReference type="GO" id="GO:0022857">
    <property type="term" value="F:transmembrane transporter activity"/>
    <property type="evidence" value="ECO:0007669"/>
    <property type="project" value="InterPro"/>
</dbReference>
<feature type="transmembrane region" description="Helical" evidence="8">
    <location>
        <begin position="285"/>
        <end position="304"/>
    </location>
</feature>
<evidence type="ECO:0000256" key="5">
    <source>
        <dbReference type="ARBA" id="ARBA00022692"/>
    </source>
</evidence>
<dbReference type="InterPro" id="IPR020846">
    <property type="entry name" value="MFS_dom"/>
</dbReference>
<dbReference type="Proteomes" id="UP000694846">
    <property type="component" value="Unplaced"/>
</dbReference>
<feature type="transmembrane region" description="Helical" evidence="8">
    <location>
        <begin position="379"/>
        <end position="400"/>
    </location>
</feature>
<feature type="transmembrane region" description="Helical" evidence="8">
    <location>
        <begin position="343"/>
        <end position="367"/>
    </location>
</feature>
<reference evidence="10" key="1">
    <citation type="submission" date="2018-04" db="EMBL/GenBank/DDBJ databases">
        <title>Transcriptome assembly of Sipha flava.</title>
        <authorList>
            <person name="Scully E.D."/>
            <person name="Geib S.M."/>
            <person name="Palmer N.A."/>
            <person name="Koch K."/>
            <person name="Bradshaw J."/>
            <person name="Heng-Moss T."/>
            <person name="Sarath G."/>
        </authorList>
    </citation>
    <scope>NUCLEOTIDE SEQUENCE</scope>
</reference>
<keyword evidence="7 8" id="KW-0472">Membrane</keyword>
<reference evidence="12" key="2">
    <citation type="submission" date="2025-04" db="UniProtKB">
        <authorList>
            <consortium name="RefSeq"/>
        </authorList>
    </citation>
    <scope>IDENTIFICATION</scope>
    <source>
        <tissue evidence="12">Whole body</tissue>
    </source>
</reference>
<dbReference type="EMBL" id="GGMS01009549">
    <property type="protein sequence ID" value="MBY78752.1"/>
    <property type="molecule type" value="Transcribed_RNA"/>
</dbReference>
<dbReference type="OrthoDB" id="6612291at2759"/>
<evidence type="ECO:0000256" key="7">
    <source>
        <dbReference type="ARBA" id="ARBA00023136"/>
    </source>
</evidence>
<dbReference type="PANTHER" id="PTHR48021:SF1">
    <property type="entry name" value="GH07001P-RELATED"/>
    <property type="match status" value="1"/>
</dbReference>
<dbReference type="InterPro" id="IPR005828">
    <property type="entry name" value="MFS_sugar_transport-like"/>
</dbReference>
<protein>
    <submittedName>
        <fullName evidence="10 12">Facilitated trehalose transporter Tret1</fullName>
    </submittedName>
</protein>
<feature type="transmembrane region" description="Helical" evidence="8">
    <location>
        <begin position="167"/>
        <end position="188"/>
    </location>
</feature>
<dbReference type="GO" id="GO:0005886">
    <property type="term" value="C:plasma membrane"/>
    <property type="evidence" value="ECO:0007669"/>
    <property type="project" value="UniProtKB-SubCell"/>
</dbReference>
<evidence type="ECO:0000256" key="6">
    <source>
        <dbReference type="ARBA" id="ARBA00022989"/>
    </source>
</evidence>
<comment type="subcellular location">
    <subcellularLocation>
        <location evidence="1">Cell membrane</location>
        <topology evidence="1">Multi-pass membrane protein</topology>
    </subcellularLocation>
</comment>
<feature type="transmembrane region" description="Helical" evidence="8">
    <location>
        <begin position="83"/>
        <end position="102"/>
    </location>
</feature>
<gene>
    <name evidence="10" type="primary">Tret1_38</name>
    <name evidence="12" type="synonym">LOC112679573</name>
    <name evidence="10" type="ORF">g.10270</name>
</gene>
<feature type="transmembrane region" description="Helical" evidence="8">
    <location>
        <begin position="54"/>
        <end position="76"/>
    </location>
</feature>
<accession>A0A2S2QNP3</accession>
<feature type="transmembrane region" description="Helical" evidence="8">
    <location>
        <begin position="316"/>
        <end position="337"/>
    </location>
</feature>
<feature type="transmembrane region" description="Helical" evidence="8">
    <location>
        <begin position="142"/>
        <end position="161"/>
    </location>
</feature>
<dbReference type="PROSITE" id="PS00216">
    <property type="entry name" value="SUGAR_TRANSPORT_1"/>
    <property type="match status" value="1"/>
</dbReference>
<keyword evidence="6 8" id="KW-1133">Transmembrane helix</keyword>
<evidence type="ECO:0000313" key="12">
    <source>
        <dbReference type="RefSeq" id="XP_025405226.1"/>
    </source>
</evidence>
<dbReference type="PROSITE" id="PS50850">
    <property type="entry name" value="MFS"/>
    <property type="match status" value="1"/>
</dbReference>
<feature type="domain" description="Major facilitator superfamily (MFS) profile" evidence="9">
    <location>
        <begin position="15"/>
        <end position="435"/>
    </location>
</feature>
<evidence type="ECO:0000313" key="10">
    <source>
        <dbReference type="EMBL" id="MBY78752.1"/>
    </source>
</evidence>
<dbReference type="RefSeq" id="XP_025405226.1">
    <property type="nucleotide sequence ID" value="XM_025549441.1"/>
</dbReference>
<evidence type="ECO:0000256" key="2">
    <source>
        <dbReference type="ARBA" id="ARBA00022448"/>
    </source>
</evidence>